<dbReference type="Gene3D" id="3.30.70.330">
    <property type="match status" value="1"/>
</dbReference>
<dbReference type="GO" id="GO:0006397">
    <property type="term" value="P:mRNA processing"/>
    <property type="evidence" value="ECO:0007669"/>
    <property type="project" value="UniProtKB-KW"/>
</dbReference>
<dbReference type="GO" id="GO:1990904">
    <property type="term" value="C:ribonucleoprotein complex"/>
    <property type="evidence" value="ECO:0007669"/>
    <property type="project" value="UniProtKB-KW"/>
</dbReference>
<feature type="region of interest" description="Disordered" evidence="11">
    <location>
        <begin position="90"/>
        <end position="139"/>
    </location>
</feature>
<keyword evidence="6" id="KW-0539">Nucleus</keyword>
<name>A0A0B2UTG7_TOXCA</name>
<evidence type="ECO:0000256" key="7">
    <source>
        <dbReference type="ARBA" id="ARBA00029589"/>
    </source>
</evidence>
<dbReference type="PROSITE" id="PS50102">
    <property type="entry name" value="RRM"/>
    <property type="match status" value="1"/>
</dbReference>
<evidence type="ECO:0000256" key="6">
    <source>
        <dbReference type="ARBA" id="ARBA00023242"/>
    </source>
</evidence>
<protein>
    <recommendedName>
        <fullName evidence="2">Serine/arginine-rich splicing factor 2</fullName>
    </recommendedName>
    <alternativeName>
        <fullName evidence="9">Splicing component, 35 kDa</fullName>
    </alternativeName>
    <alternativeName>
        <fullName evidence="8">Splicing factor SC35</fullName>
    </alternativeName>
    <alternativeName>
        <fullName evidence="7">Splicing factor, arginine/serine-rich 2</fullName>
    </alternativeName>
</protein>
<dbReference type="PANTHER" id="PTHR48028:SF4">
    <property type="entry name" value="SC35-LIKE SPLICING FACTOR"/>
    <property type="match status" value="1"/>
</dbReference>
<dbReference type="InterPro" id="IPR000504">
    <property type="entry name" value="RRM_dom"/>
</dbReference>
<dbReference type="OrthoDB" id="5850064at2759"/>
<keyword evidence="3" id="KW-0507">mRNA processing</keyword>
<evidence type="ECO:0000256" key="3">
    <source>
        <dbReference type="ARBA" id="ARBA00022664"/>
    </source>
</evidence>
<gene>
    <name evidence="13" type="primary">Hnrnpab</name>
    <name evidence="13" type="ORF">Tcan_14744</name>
</gene>
<evidence type="ECO:0000259" key="12">
    <source>
        <dbReference type="PROSITE" id="PS50102"/>
    </source>
</evidence>
<organism evidence="13 14">
    <name type="scientific">Toxocara canis</name>
    <name type="common">Canine roundworm</name>
    <dbReference type="NCBI Taxonomy" id="6265"/>
    <lineage>
        <taxon>Eukaryota</taxon>
        <taxon>Metazoa</taxon>
        <taxon>Ecdysozoa</taxon>
        <taxon>Nematoda</taxon>
        <taxon>Chromadorea</taxon>
        <taxon>Rhabditida</taxon>
        <taxon>Spirurina</taxon>
        <taxon>Ascaridomorpha</taxon>
        <taxon>Ascaridoidea</taxon>
        <taxon>Toxocaridae</taxon>
        <taxon>Toxocara</taxon>
    </lineage>
</organism>
<keyword evidence="5" id="KW-0508">mRNA splicing</keyword>
<dbReference type="CDD" id="cd00590">
    <property type="entry name" value="RRM_SF"/>
    <property type="match status" value="1"/>
</dbReference>
<evidence type="ECO:0000313" key="14">
    <source>
        <dbReference type="Proteomes" id="UP000031036"/>
    </source>
</evidence>
<reference evidence="13 14" key="1">
    <citation type="submission" date="2014-11" db="EMBL/GenBank/DDBJ databases">
        <title>Genetic blueprint of the zoonotic pathogen Toxocara canis.</title>
        <authorList>
            <person name="Zhu X.-Q."/>
            <person name="Korhonen P.K."/>
            <person name="Cai H."/>
            <person name="Young N.D."/>
            <person name="Nejsum P."/>
            <person name="von Samson-Himmelstjerna G."/>
            <person name="Boag P.R."/>
            <person name="Tan P."/>
            <person name="Li Q."/>
            <person name="Min J."/>
            <person name="Yang Y."/>
            <person name="Wang X."/>
            <person name="Fang X."/>
            <person name="Hall R.S."/>
            <person name="Hofmann A."/>
            <person name="Sternberg P.W."/>
            <person name="Jex A.R."/>
            <person name="Gasser R.B."/>
        </authorList>
    </citation>
    <scope>NUCLEOTIDE SEQUENCE [LARGE SCALE GENOMIC DNA]</scope>
    <source>
        <strain evidence="13">PN_DK_2014</strain>
    </source>
</reference>
<dbReference type="PANTHER" id="PTHR48028">
    <property type="entry name" value="GLYCINE-RICH RNA-BINDING PROTEIN RZ1A"/>
    <property type="match status" value="1"/>
</dbReference>
<evidence type="ECO:0000256" key="1">
    <source>
        <dbReference type="ARBA" id="ARBA00004123"/>
    </source>
</evidence>
<evidence type="ECO:0000256" key="5">
    <source>
        <dbReference type="ARBA" id="ARBA00023187"/>
    </source>
</evidence>
<dbReference type="InterPro" id="IPR012677">
    <property type="entry name" value="Nucleotide-bd_a/b_plait_sf"/>
</dbReference>
<feature type="compositionally biased region" description="Low complexity" evidence="11">
    <location>
        <begin position="126"/>
        <end position="139"/>
    </location>
</feature>
<evidence type="ECO:0000256" key="8">
    <source>
        <dbReference type="ARBA" id="ARBA00029667"/>
    </source>
</evidence>
<dbReference type="InterPro" id="IPR035979">
    <property type="entry name" value="RBD_domain_sf"/>
</dbReference>
<feature type="domain" description="RRM" evidence="12">
    <location>
        <begin position="20"/>
        <end position="104"/>
    </location>
</feature>
<keyword evidence="14" id="KW-1185">Reference proteome</keyword>
<dbReference type="AlphaFoldDB" id="A0A0B2UTG7"/>
<dbReference type="SUPFAM" id="SSF54928">
    <property type="entry name" value="RNA-binding domain, RBD"/>
    <property type="match status" value="1"/>
</dbReference>
<dbReference type="Pfam" id="PF00076">
    <property type="entry name" value="RRM_1"/>
    <property type="match status" value="1"/>
</dbReference>
<comment type="caution">
    <text evidence="13">The sequence shown here is derived from an EMBL/GenBank/DDBJ whole genome shotgun (WGS) entry which is preliminary data.</text>
</comment>
<proteinExistence type="predicted"/>
<evidence type="ECO:0000256" key="2">
    <source>
        <dbReference type="ARBA" id="ARBA00015058"/>
    </source>
</evidence>
<accession>A0A0B2UTG7</accession>
<dbReference type="GO" id="GO:0003723">
    <property type="term" value="F:RNA binding"/>
    <property type="evidence" value="ECO:0007669"/>
    <property type="project" value="UniProtKB-UniRule"/>
</dbReference>
<dbReference type="SMART" id="SM00360">
    <property type="entry name" value="RRM"/>
    <property type="match status" value="1"/>
</dbReference>
<comment type="subcellular location">
    <subcellularLocation>
        <location evidence="1">Nucleus</location>
    </subcellularLocation>
</comment>
<dbReference type="GO" id="GO:0008380">
    <property type="term" value="P:RNA splicing"/>
    <property type="evidence" value="ECO:0007669"/>
    <property type="project" value="UniProtKB-KW"/>
</dbReference>
<evidence type="ECO:0000256" key="4">
    <source>
        <dbReference type="ARBA" id="ARBA00022884"/>
    </source>
</evidence>
<dbReference type="InterPro" id="IPR051106">
    <property type="entry name" value="RNA-bind/splicing_reg"/>
</dbReference>
<keyword evidence="4 10" id="KW-0694">RNA-binding</keyword>
<dbReference type="GO" id="GO:0005634">
    <property type="term" value="C:nucleus"/>
    <property type="evidence" value="ECO:0007669"/>
    <property type="project" value="UniProtKB-SubCell"/>
</dbReference>
<evidence type="ECO:0000256" key="10">
    <source>
        <dbReference type="PROSITE-ProRule" id="PRU00176"/>
    </source>
</evidence>
<keyword evidence="13" id="KW-0687">Ribonucleoprotein</keyword>
<evidence type="ECO:0000313" key="13">
    <source>
        <dbReference type="EMBL" id="KHN72539.1"/>
    </source>
</evidence>
<dbReference type="Proteomes" id="UP000031036">
    <property type="component" value="Unassembled WGS sequence"/>
</dbReference>
<dbReference type="EMBL" id="JPKZ01003248">
    <property type="protein sequence ID" value="KHN72539.1"/>
    <property type="molecule type" value="Genomic_DNA"/>
</dbReference>
<evidence type="ECO:0000256" key="9">
    <source>
        <dbReference type="ARBA" id="ARBA00032663"/>
    </source>
</evidence>
<evidence type="ECO:0000256" key="11">
    <source>
        <dbReference type="SAM" id="MobiDB-lite"/>
    </source>
</evidence>
<sequence length="139" mass="15871">MRLTTLRAIREAVSTVASNHTIHISNLSWVTSRKQVFDYFSQFGKIKKITIPLDQRFGVHRGYAFVDFEDEQSVKKAFAGGQFHEIDETNVRLSRRIQRTDPKRETSAAITDQKPDSTKQQAKLVSKTSSKQTSPKSQK</sequence>
<dbReference type="STRING" id="6265.A0A0B2UTG7"/>